<dbReference type="InterPro" id="IPR036116">
    <property type="entry name" value="FN3_sf"/>
</dbReference>
<dbReference type="CDD" id="cd00063">
    <property type="entry name" value="FN3"/>
    <property type="match status" value="1"/>
</dbReference>
<dbReference type="InterPro" id="IPR003961">
    <property type="entry name" value="FN3_dom"/>
</dbReference>
<sequence length="139" mass="16081">MKQFILDQLSTLANIDFSIVNCSTIDITWTAPTVDDRVTIQYYILRVYDSMTSNLVDIVSVYDTSYQFVDNNLFDHHYTYVITGVSKLGEGISNNNTFSYQRVPRLAVETDFMVNYTQNQTVTVSTVYYKISVNCNREY</sequence>
<evidence type="ECO:0000313" key="1">
    <source>
        <dbReference type="EnsemblMetazoa" id="Aqu2.1.08521_001"/>
    </source>
</evidence>
<name>A0A1X7T233_AMPQE</name>
<dbReference type="EnsemblMetazoa" id="Aqu2.1.08521_001">
    <property type="protein sequence ID" value="Aqu2.1.08521_001"/>
    <property type="gene ID" value="Aqu2.1.08521"/>
</dbReference>
<dbReference type="AlphaFoldDB" id="A0A1X7T233"/>
<dbReference type="SUPFAM" id="SSF49265">
    <property type="entry name" value="Fibronectin type III"/>
    <property type="match status" value="1"/>
</dbReference>
<reference evidence="1" key="1">
    <citation type="submission" date="2017-05" db="UniProtKB">
        <authorList>
            <consortium name="EnsemblMetazoa"/>
        </authorList>
    </citation>
    <scope>IDENTIFICATION</scope>
</reference>
<evidence type="ECO:0008006" key="2">
    <source>
        <dbReference type="Google" id="ProtNLM"/>
    </source>
</evidence>
<accession>A0A1X7T233</accession>
<proteinExistence type="predicted"/>
<dbReference type="InterPro" id="IPR013783">
    <property type="entry name" value="Ig-like_fold"/>
</dbReference>
<dbReference type="Gene3D" id="2.60.40.10">
    <property type="entry name" value="Immunoglobulins"/>
    <property type="match status" value="1"/>
</dbReference>
<dbReference type="InParanoid" id="A0A1X7T233"/>
<organism evidence="1">
    <name type="scientific">Amphimedon queenslandica</name>
    <name type="common">Sponge</name>
    <dbReference type="NCBI Taxonomy" id="400682"/>
    <lineage>
        <taxon>Eukaryota</taxon>
        <taxon>Metazoa</taxon>
        <taxon>Porifera</taxon>
        <taxon>Demospongiae</taxon>
        <taxon>Heteroscleromorpha</taxon>
        <taxon>Haplosclerida</taxon>
        <taxon>Niphatidae</taxon>
        <taxon>Amphimedon</taxon>
    </lineage>
</organism>
<protein>
    <recommendedName>
        <fullName evidence="2">Fibronectin type-III domain-containing protein</fullName>
    </recommendedName>
</protein>